<dbReference type="AlphaFoldDB" id="A0A383AXT9"/>
<feature type="transmembrane region" description="Helical" evidence="8">
    <location>
        <begin position="175"/>
        <end position="208"/>
    </location>
</feature>
<protein>
    <submittedName>
        <fullName evidence="9">Uncharacterized protein</fullName>
    </submittedName>
</protein>
<feature type="transmembrane region" description="Helical" evidence="8">
    <location>
        <begin position="94"/>
        <end position="115"/>
    </location>
</feature>
<name>A0A383AXT9_9ZZZZ</name>
<feature type="transmembrane region" description="Helical" evidence="8">
    <location>
        <begin position="122"/>
        <end position="140"/>
    </location>
</feature>
<reference evidence="9" key="1">
    <citation type="submission" date="2018-05" db="EMBL/GenBank/DDBJ databases">
        <authorList>
            <person name="Lanie J.A."/>
            <person name="Ng W.-L."/>
            <person name="Kazmierczak K.M."/>
            <person name="Andrzejewski T.M."/>
            <person name="Davidsen T.M."/>
            <person name="Wayne K.J."/>
            <person name="Tettelin H."/>
            <person name="Glass J.I."/>
            <person name="Rusch D."/>
            <person name="Podicherti R."/>
            <person name="Tsui H.-C.T."/>
            <person name="Winkler M.E."/>
        </authorList>
    </citation>
    <scope>NUCLEOTIDE SEQUENCE</scope>
</reference>
<keyword evidence="4" id="KW-0808">Transferase</keyword>
<organism evidence="9">
    <name type="scientific">marine metagenome</name>
    <dbReference type="NCBI Taxonomy" id="408172"/>
    <lineage>
        <taxon>unclassified sequences</taxon>
        <taxon>metagenomes</taxon>
        <taxon>ecological metagenomes</taxon>
    </lineage>
</organism>
<dbReference type="GO" id="GO:0005886">
    <property type="term" value="C:plasma membrane"/>
    <property type="evidence" value="ECO:0007669"/>
    <property type="project" value="UniProtKB-SubCell"/>
</dbReference>
<evidence type="ECO:0000256" key="3">
    <source>
        <dbReference type="ARBA" id="ARBA00022676"/>
    </source>
</evidence>
<keyword evidence="5 8" id="KW-0812">Transmembrane</keyword>
<evidence type="ECO:0000313" key="9">
    <source>
        <dbReference type="EMBL" id="SVE12035.1"/>
    </source>
</evidence>
<proteinExistence type="predicted"/>
<evidence type="ECO:0000256" key="2">
    <source>
        <dbReference type="ARBA" id="ARBA00022475"/>
    </source>
</evidence>
<feature type="transmembrane region" description="Helical" evidence="8">
    <location>
        <begin position="146"/>
        <end position="163"/>
    </location>
</feature>
<comment type="subcellular location">
    <subcellularLocation>
        <location evidence="1">Cell membrane</location>
        <topology evidence="1">Multi-pass membrane protein</topology>
    </subcellularLocation>
</comment>
<dbReference type="GO" id="GO:0008610">
    <property type="term" value="P:lipid biosynthetic process"/>
    <property type="evidence" value="ECO:0007669"/>
    <property type="project" value="UniProtKB-ARBA"/>
</dbReference>
<feature type="non-terminal residue" evidence="9">
    <location>
        <position position="1"/>
    </location>
</feature>
<accession>A0A383AXT9</accession>
<keyword evidence="7 8" id="KW-0472">Membrane</keyword>
<evidence type="ECO:0000256" key="4">
    <source>
        <dbReference type="ARBA" id="ARBA00022679"/>
    </source>
</evidence>
<sequence length="249" mass="27595">SRLQLVSFIVFILLNSFIYLQADSKSVGGMLLHPAYWNASDGQRYWGVAIDLARKGTFTVSTKLENDPMSRAGPLSALLFALPMKLVGFEASPVWIIGLQCLLLYLAGVLAGNLVAPYQVNATLVQLLIMFNPNLITLAHHAQSDLLFMFLITASLVFSSRILEQRGELETRKFIYLGIVLGLIPLARPLGFYYILVVPLFLLASLWISSEVGTTNWVRMIKGLFLAGLIASIVMLPWGLRNSQVFGKF</sequence>
<dbReference type="PANTHER" id="PTHR33908">
    <property type="entry name" value="MANNOSYLTRANSFERASE YKCB-RELATED"/>
    <property type="match status" value="1"/>
</dbReference>
<evidence type="ECO:0000256" key="6">
    <source>
        <dbReference type="ARBA" id="ARBA00022989"/>
    </source>
</evidence>
<dbReference type="GO" id="GO:0016763">
    <property type="term" value="F:pentosyltransferase activity"/>
    <property type="evidence" value="ECO:0007669"/>
    <property type="project" value="TreeGrafter"/>
</dbReference>
<dbReference type="PANTHER" id="PTHR33908:SF11">
    <property type="entry name" value="MEMBRANE PROTEIN"/>
    <property type="match status" value="1"/>
</dbReference>
<keyword evidence="6 8" id="KW-1133">Transmembrane helix</keyword>
<dbReference type="EMBL" id="UINC01195457">
    <property type="protein sequence ID" value="SVE12035.1"/>
    <property type="molecule type" value="Genomic_DNA"/>
</dbReference>
<evidence type="ECO:0000256" key="1">
    <source>
        <dbReference type="ARBA" id="ARBA00004651"/>
    </source>
</evidence>
<gene>
    <name evidence="9" type="ORF">METZ01_LOCUS464889</name>
</gene>
<feature type="non-terminal residue" evidence="9">
    <location>
        <position position="249"/>
    </location>
</feature>
<feature type="transmembrane region" description="Helical" evidence="8">
    <location>
        <begin position="220"/>
        <end position="240"/>
    </location>
</feature>
<evidence type="ECO:0000256" key="8">
    <source>
        <dbReference type="SAM" id="Phobius"/>
    </source>
</evidence>
<keyword evidence="3" id="KW-0328">Glycosyltransferase</keyword>
<keyword evidence="2" id="KW-1003">Cell membrane</keyword>
<dbReference type="InterPro" id="IPR050297">
    <property type="entry name" value="LipidA_mod_glycosyltrf_83"/>
</dbReference>
<evidence type="ECO:0000256" key="7">
    <source>
        <dbReference type="ARBA" id="ARBA00023136"/>
    </source>
</evidence>
<evidence type="ECO:0000256" key="5">
    <source>
        <dbReference type="ARBA" id="ARBA00022692"/>
    </source>
</evidence>